<keyword evidence="5" id="KW-0547">Nucleotide-binding</keyword>
<dbReference type="GO" id="GO:0000166">
    <property type="term" value="F:nucleotide binding"/>
    <property type="evidence" value="ECO:0007669"/>
    <property type="project" value="UniProtKB-KW"/>
</dbReference>
<keyword evidence="12" id="KW-1185">Reference proteome</keyword>
<reference evidence="11" key="1">
    <citation type="submission" date="2020-09" db="EMBL/GenBank/DDBJ databases">
        <title>Leviviricetes taxonomy.</title>
        <authorList>
            <person name="Stockdale S.R."/>
            <person name="Callanan J."/>
            <person name="Adriaenssens E.M."/>
            <person name="Kuhn J.H."/>
            <person name="Rumnieks J."/>
            <person name="Shkoporov A."/>
            <person name="Draper L.A."/>
            <person name="Ross P."/>
            <person name="Hill C."/>
        </authorList>
    </citation>
    <scope>NUCLEOTIDE SEQUENCE</scope>
</reference>
<organism evidence="11 12">
    <name type="scientific">ssRNA phage SRR6960802_3</name>
    <dbReference type="NCBI Taxonomy" id="2786609"/>
    <lineage>
        <taxon>Viruses</taxon>
        <taxon>Riboviria</taxon>
        <taxon>Orthornavirae</taxon>
        <taxon>Lenarviricota</taxon>
        <taxon>Leviviricetes</taxon>
        <taxon>Timlovirales</taxon>
        <taxon>Steitzviridae</taxon>
        <taxon>Gahmegovirus</taxon>
        <taxon>Gahmegovirus lutivicinum</taxon>
    </lineage>
</organism>
<evidence type="ECO:0000256" key="1">
    <source>
        <dbReference type="ARBA" id="ARBA00012494"/>
    </source>
</evidence>
<dbReference type="KEGG" id="vg:80399888"/>
<dbReference type="Pfam" id="PF03431">
    <property type="entry name" value="RNA_replicase_B"/>
    <property type="match status" value="1"/>
</dbReference>
<keyword evidence="4" id="KW-0548">Nucleotidyltransferase</keyword>
<dbReference type="GO" id="GO:0046872">
    <property type="term" value="F:metal ion binding"/>
    <property type="evidence" value="ECO:0007669"/>
    <property type="project" value="UniProtKB-KW"/>
</dbReference>
<evidence type="ECO:0000256" key="2">
    <source>
        <dbReference type="ARBA" id="ARBA00022484"/>
    </source>
</evidence>
<feature type="binding site" evidence="9">
    <location>
        <position position="402"/>
    </location>
    <ligand>
        <name>Mg(2+)</name>
        <dbReference type="ChEBI" id="CHEBI:18420"/>
        <label>2</label>
    </ligand>
</feature>
<dbReference type="InterPro" id="IPR007096">
    <property type="entry name" value="RNA-dir_Rpol_cat_phage"/>
</dbReference>
<feature type="binding site" evidence="9">
    <location>
        <position position="401"/>
    </location>
    <ligand>
        <name>Mg(2+)</name>
        <dbReference type="ChEBI" id="CHEBI:18420"/>
        <label>2</label>
    </ligand>
</feature>
<evidence type="ECO:0000256" key="4">
    <source>
        <dbReference type="ARBA" id="ARBA00022695"/>
    </source>
</evidence>
<dbReference type="RefSeq" id="YP_010771489.1">
    <property type="nucleotide sequence ID" value="NC_074297.1"/>
</dbReference>
<dbReference type="EC" id="2.7.7.48" evidence="1"/>
<dbReference type="GeneID" id="80399888"/>
<evidence type="ECO:0000313" key="11">
    <source>
        <dbReference type="EMBL" id="DAD51053.1"/>
    </source>
</evidence>
<dbReference type="InterPro" id="IPR043502">
    <property type="entry name" value="DNA/RNA_pol_sf"/>
</dbReference>
<keyword evidence="6" id="KW-0693">Viral RNA replication</keyword>
<keyword evidence="9" id="KW-0460">Magnesium</keyword>
<dbReference type="GO" id="GO:0039694">
    <property type="term" value="P:viral RNA genome replication"/>
    <property type="evidence" value="ECO:0007669"/>
    <property type="project" value="InterPro"/>
</dbReference>
<dbReference type="PROSITE" id="PS50522">
    <property type="entry name" value="RDRP_PHAGE"/>
    <property type="match status" value="1"/>
</dbReference>
<comment type="cofactor">
    <cofactor evidence="9">
        <name>Mg(2+)</name>
        <dbReference type="ChEBI" id="CHEBI:18420"/>
    </cofactor>
    <text evidence="9">Binds 2 Mg(2+) per subunit.</text>
</comment>
<feature type="domain" description="RdRp catalytic" evidence="10">
    <location>
        <begin position="291"/>
        <end position="433"/>
    </location>
</feature>
<evidence type="ECO:0000259" key="10">
    <source>
        <dbReference type="PROSITE" id="PS50522"/>
    </source>
</evidence>
<dbReference type="SUPFAM" id="SSF56672">
    <property type="entry name" value="DNA/RNA polymerases"/>
    <property type="match status" value="1"/>
</dbReference>
<dbReference type="InterPro" id="IPR005093">
    <property type="entry name" value="RNArep_beta"/>
</dbReference>
<keyword evidence="9" id="KW-0479">Metal-binding</keyword>
<keyword evidence="3" id="KW-0808">Transferase</keyword>
<evidence type="ECO:0000256" key="5">
    <source>
        <dbReference type="ARBA" id="ARBA00022741"/>
    </source>
</evidence>
<evidence type="ECO:0000256" key="8">
    <source>
        <dbReference type="ARBA" id="ARBA00048744"/>
    </source>
</evidence>
<dbReference type="EMBL" id="BK013704">
    <property type="protein sequence ID" value="DAD51053.1"/>
    <property type="molecule type" value="Genomic_RNA"/>
</dbReference>
<evidence type="ECO:0000256" key="7">
    <source>
        <dbReference type="ARBA" id="ARBA00030248"/>
    </source>
</evidence>
<keyword evidence="2 11" id="KW-0696">RNA-directed RNA polymerase</keyword>
<comment type="catalytic activity">
    <reaction evidence="8">
        <text>RNA(n) + a ribonucleoside 5'-triphosphate = RNA(n+1) + diphosphate</text>
        <dbReference type="Rhea" id="RHEA:21248"/>
        <dbReference type="Rhea" id="RHEA-COMP:14527"/>
        <dbReference type="Rhea" id="RHEA-COMP:17342"/>
        <dbReference type="ChEBI" id="CHEBI:33019"/>
        <dbReference type="ChEBI" id="CHEBI:61557"/>
        <dbReference type="ChEBI" id="CHEBI:140395"/>
        <dbReference type="EC" id="2.7.7.48"/>
    </reaction>
</comment>
<proteinExistence type="predicted"/>
<gene>
    <name evidence="11" type="primary">SRR6960802_3_5</name>
</gene>
<feature type="binding site" evidence="9">
    <location>
        <position position="306"/>
    </location>
    <ligand>
        <name>Mg(2+)</name>
        <dbReference type="ChEBI" id="CHEBI:18420"/>
        <label>2</label>
    </ligand>
</feature>
<name>A0A8S5L137_9VIRU</name>
<evidence type="ECO:0000256" key="9">
    <source>
        <dbReference type="PIRSR" id="PIRSR605093-1"/>
    </source>
</evidence>
<dbReference type="Proteomes" id="UP000682100">
    <property type="component" value="Segment"/>
</dbReference>
<evidence type="ECO:0000256" key="3">
    <source>
        <dbReference type="ARBA" id="ARBA00022679"/>
    </source>
</evidence>
<evidence type="ECO:0000313" key="12">
    <source>
        <dbReference type="Proteomes" id="UP000682100"/>
    </source>
</evidence>
<protein>
    <recommendedName>
        <fullName evidence="1">RNA-directed RNA polymerase</fullName>
        <ecNumber evidence="1">2.7.7.48</ecNumber>
    </recommendedName>
    <alternativeName>
        <fullName evidence="7">RNA replicase beta chain</fullName>
    </alternativeName>
</protein>
<evidence type="ECO:0000256" key="6">
    <source>
        <dbReference type="ARBA" id="ARBA00022953"/>
    </source>
</evidence>
<sequence>MKSSKILIQKLITDCGQLCGVSVRRDILEVSHRIEHEGDSFLTITLPEIAEGLERALERGRILPSDFPHFKSVRGRGYPAFLQGFFGRVFDESYVRTDADISSIKAIRQISLFYKKIFEVCPPKGVTAQLRKFVEIDAGLANVEASSSLKKTFAFLFGHQLERLTARINAFELPVGHGPGATADRLIGNEKFEQHEWPYRLEQIFPFGEYCLPSWKYFQEFQPRYLDELEERPVKVTPVPKTRRKPRLIAIEPTAMQYAQQGIMRALVPLLERDPRSASLIGFTDQTPNQHLAEQGSVHRLTATIDLSDASDRVAFSLVSSLFGWWPDVLAALDASRSRKAVLPDGEEIHLKKFASMGSATCFPIEAMVFTAIAFDRIAREIGSLERALTYCQGMFRVYGDDIIVPTDYANSVVSDLEAYGLKVNPSKTFISGSFRESCGGDFYRGVPVNPVYLRVDVDTSERDARWFSSLVSSANLLQEGGLTRTAEFIRSEVEDALGTLPVVDESSSGLGWFHLDPSTRKRPKTRWNPKLQRSEVQTYVLRSPAHQYEIDGPFALLKTLTGDWSDPLYGEHLKASGRSSCVSMNKRWIRADFYEVDSVHCSS</sequence>
<dbReference type="GO" id="GO:0003968">
    <property type="term" value="F:RNA-directed RNA polymerase activity"/>
    <property type="evidence" value="ECO:0007669"/>
    <property type="project" value="UniProtKB-KW"/>
</dbReference>
<accession>A0A8S5L137</accession>